<feature type="compositionally biased region" description="Pro residues" evidence="1">
    <location>
        <begin position="30"/>
        <end position="41"/>
    </location>
</feature>
<organism evidence="2 3">
    <name type="scientific">Gulo gulo</name>
    <name type="common">Wolverine</name>
    <name type="synonym">Gluton</name>
    <dbReference type="NCBI Taxonomy" id="48420"/>
    <lineage>
        <taxon>Eukaryota</taxon>
        <taxon>Metazoa</taxon>
        <taxon>Chordata</taxon>
        <taxon>Craniata</taxon>
        <taxon>Vertebrata</taxon>
        <taxon>Euteleostomi</taxon>
        <taxon>Mammalia</taxon>
        <taxon>Eutheria</taxon>
        <taxon>Laurasiatheria</taxon>
        <taxon>Carnivora</taxon>
        <taxon>Caniformia</taxon>
        <taxon>Musteloidea</taxon>
        <taxon>Mustelidae</taxon>
        <taxon>Guloninae</taxon>
        <taxon>Gulo</taxon>
    </lineage>
</organism>
<feature type="compositionally biased region" description="Basic residues" evidence="1">
    <location>
        <begin position="79"/>
        <end position="88"/>
    </location>
</feature>
<gene>
    <name evidence="2" type="ORF">BN2614_LOCUS1</name>
</gene>
<dbReference type="EMBL" id="CYRY02010909">
    <property type="protein sequence ID" value="VCW78885.1"/>
    <property type="molecule type" value="Genomic_DNA"/>
</dbReference>
<evidence type="ECO:0000313" key="3">
    <source>
        <dbReference type="Proteomes" id="UP000269945"/>
    </source>
</evidence>
<feature type="region of interest" description="Disordered" evidence="1">
    <location>
        <begin position="1"/>
        <end position="95"/>
    </location>
</feature>
<dbReference type="AlphaFoldDB" id="A0A9X9PZ61"/>
<accession>A0A9X9PZ61</accession>
<sequence>MGQLLNPAQEGSSQAPAFSCLPDVTLFPQQDPPSSPAPRPSTPCMGRKARSSALSGAHHHPTESPGPGRRTCWSQGHRGATRWRRSAPKRGSSPH</sequence>
<proteinExistence type="predicted"/>
<keyword evidence="3" id="KW-1185">Reference proteome</keyword>
<evidence type="ECO:0000256" key="1">
    <source>
        <dbReference type="SAM" id="MobiDB-lite"/>
    </source>
</evidence>
<evidence type="ECO:0000313" key="2">
    <source>
        <dbReference type="EMBL" id="VCW78885.1"/>
    </source>
</evidence>
<name>A0A9X9PZ61_GULGU</name>
<comment type="caution">
    <text evidence="2">The sequence shown here is derived from an EMBL/GenBank/DDBJ whole genome shotgun (WGS) entry which is preliminary data.</text>
</comment>
<dbReference type="Proteomes" id="UP000269945">
    <property type="component" value="Unassembled WGS sequence"/>
</dbReference>
<reference evidence="2 3" key="1">
    <citation type="submission" date="2018-10" db="EMBL/GenBank/DDBJ databases">
        <authorList>
            <person name="Ekblom R."/>
            <person name="Jareborg N."/>
        </authorList>
    </citation>
    <scope>NUCLEOTIDE SEQUENCE [LARGE SCALE GENOMIC DNA]</scope>
    <source>
        <tissue evidence="2">Muscle</tissue>
    </source>
</reference>
<protein>
    <submittedName>
        <fullName evidence="2">Uncharacterized protein</fullName>
    </submittedName>
</protein>